<evidence type="ECO:0000313" key="10">
    <source>
        <dbReference type="Proteomes" id="UP000649151"/>
    </source>
</evidence>
<dbReference type="PRINTS" id="PR01042">
    <property type="entry name" value="TRNASYNTHASP"/>
</dbReference>
<comment type="catalytic activity">
    <reaction evidence="7">
        <text>tRNA(Asp) + L-aspartate + ATP = L-aspartyl-tRNA(Asp) + AMP + diphosphate</text>
        <dbReference type="Rhea" id="RHEA:19649"/>
        <dbReference type="Rhea" id="RHEA-COMP:9660"/>
        <dbReference type="Rhea" id="RHEA-COMP:9678"/>
        <dbReference type="ChEBI" id="CHEBI:29991"/>
        <dbReference type="ChEBI" id="CHEBI:30616"/>
        <dbReference type="ChEBI" id="CHEBI:33019"/>
        <dbReference type="ChEBI" id="CHEBI:78442"/>
        <dbReference type="ChEBI" id="CHEBI:78516"/>
        <dbReference type="ChEBI" id="CHEBI:456215"/>
        <dbReference type="EC" id="6.1.1.12"/>
    </reaction>
</comment>
<protein>
    <recommendedName>
        <fullName evidence="7">Aspartate--tRNA ligase</fullName>
        <ecNumber evidence="7">6.1.1.12</ecNumber>
    </recommendedName>
    <alternativeName>
        <fullName evidence="7">Aspartyl-tRNA synthetase</fullName>
        <shortName evidence="7">AspRS</shortName>
    </alternativeName>
</protein>
<dbReference type="CDD" id="cd04317">
    <property type="entry name" value="EcAspRS_like_N"/>
    <property type="match status" value="1"/>
</dbReference>
<evidence type="ECO:0000256" key="7">
    <source>
        <dbReference type="HAMAP-Rule" id="MF_00044"/>
    </source>
</evidence>
<accession>A0ABR7IT08</accession>
<name>A0ABR7IT08_9CLOT</name>
<dbReference type="PROSITE" id="PS50862">
    <property type="entry name" value="AA_TRNA_LIGASE_II"/>
    <property type="match status" value="1"/>
</dbReference>
<dbReference type="EMBL" id="JACOQK010000001">
    <property type="protein sequence ID" value="MBC5788273.1"/>
    <property type="molecule type" value="Genomic_DNA"/>
</dbReference>
<dbReference type="InterPro" id="IPR012340">
    <property type="entry name" value="NA-bd_OB-fold"/>
</dbReference>
<dbReference type="PANTHER" id="PTHR22594:SF5">
    <property type="entry name" value="ASPARTATE--TRNA LIGASE, MITOCHONDRIAL"/>
    <property type="match status" value="1"/>
</dbReference>
<dbReference type="InterPro" id="IPR047089">
    <property type="entry name" value="Asp-tRNA-ligase_1_N"/>
</dbReference>
<dbReference type="Pfam" id="PF01336">
    <property type="entry name" value="tRNA_anti-codon"/>
    <property type="match status" value="1"/>
</dbReference>
<feature type="region of interest" description="Aspartate" evidence="7">
    <location>
        <begin position="203"/>
        <end position="206"/>
    </location>
</feature>
<evidence type="ECO:0000256" key="1">
    <source>
        <dbReference type="ARBA" id="ARBA00006303"/>
    </source>
</evidence>
<feature type="binding site" evidence="7">
    <location>
        <position position="487"/>
    </location>
    <ligand>
        <name>ATP</name>
        <dbReference type="ChEBI" id="CHEBI:30616"/>
    </ligand>
</feature>
<feature type="binding site" evidence="7">
    <location>
        <position position="494"/>
    </location>
    <ligand>
        <name>L-aspartate</name>
        <dbReference type="ChEBI" id="CHEBI:29991"/>
    </ligand>
</feature>
<feature type="binding site" evidence="7">
    <location>
        <begin position="539"/>
        <end position="542"/>
    </location>
    <ligand>
        <name>ATP</name>
        <dbReference type="ChEBI" id="CHEBI:30616"/>
    </ligand>
</feature>
<feature type="binding site" evidence="7">
    <location>
        <position position="225"/>
    </location>
    <ligand>
        <name>L-aspartate</name>
        <dbReference type="ChEBI" id="CHEBI:29991"/>
    </ligand>
</feature>
<dbReference type="Gene3D" id="3.30.1360.30">
    <property type="entry name" value="GAD-like domain"/>
    <property type="match status" value="1"/>
</dbReference>
<dbReference type="SUPFAM" id="SSF55261">
    <property type="entry name" value="GAD domain-like"/>
    <property type="match status" value="1"/>
</dbReference>
<comment type="subcellular location">
    <subcellularLocation>
        <location evidence="7">Cytoplasm</location>
    </subcellularLocation>
</comment>
<dbReference type="NCBIfam" id="TIGR00459">
    <property type="entry name" value="aspS_bact"/>
    <property type="match status" value="1"/>
</dbReference>
<comment type="caution">
    <text evidence="9">The sequence shown here is derived from an EMBL/GenBank/DDBJ whole genome shotgun (WGS) entry which is preliminary data.</text>
</comment>
<evidence type="ECO:0000256" key="4">
    <source>
        <dbReference type="ARBA" id="ARBA00022840"/>
    </source>
</evidence>
<dbReference type="Gene3D" id="2.40.50.140">
    <property type="entry name" value="Nucleic acid-binding proteins"/>
    <property type="match status" value="1"/>
</dbReference>
<evidence type="ECO:0000259" key="8">
    <source>
        <dbReference type="PROSITE" id="PS50862"/>
    </source>
</evidence>
<gene>
    <name evidence="7 9" type="primary">aspS</name>
    <name evidence="9" type="ORF">H8Z77_09630</name>
</gene>
<evidence type="ECO:0000256" key="5">
    <source>
        <dbReference type="ARBA" id="ARBA00022917"/>
    </source>
</evidence>
<feature type="binding site" evidence="7">
    <location>
        <position position="234"/>
    </location>
    <ligand>
        <name>ATP</name>
        <dbReference type="ChEBI" id="CHEBI:30616"/>
    </ligand>
</feature>
<evidence type="ECO:0000256" key="2">
    <source>
        <dbReference type="ARBA" id="ARBA00022598"/>
    </source>
</evidence>
<keyword evidence="7" id="KW-0963">Cytoplasm</keyword>
<keyword evidence="10" id="KW-1185">Reference proteome</keyword>
<keyword evidence="2 7" id="KW-0436">Ligase</keyword>
<reference evidence="9 10" key="1">
    <citation type="submission" date="2020-08" db="EMBL/GenBank/DDBJ databases">
        <title>Genome public.</title>
        <authorList>
            <person name="Liu C."/>
            <person name="Sun Q."/>
        </authorList>
    </citation>
    <scope>NUCLEOTIDE SEQUENCE [LARGE SCALE GENOMIC DNA]</scope>
    <source>
        <strain evidence="9 10">NSJ-27</strain>
    </source>
</reference>
<feature type="binding site" evidence="7">
    <location>
        <position position="453"/>
    </location>
    <ligand>
        <name>L-aspartate</name>
        <dbReference type="ChEBI" id="CHEBI:29991"/>
    </ligand>
</feature>
<dbReference type="SUPFAM" id="SSF50249">
    <property type="entry name" value="Nucleic acid-binding proteins"/>
    <property type="match status" value="1"/>
</dbReference>
<dbReference type="Pfam" id="PF02938">
    <property type="entry name" value="GAD"/>
    <property type="match status" value="1"/>
</dbReference>
<dbReference type="EC" id="6.1.1.12" evidence="7"/>
<feature type="binding site" evidence="7">
    <location>
        <begin position="225"/>
        <end position="227"/>
    </location>
    <ligand>
        <name>ATP</name>
        <dbReference type="ChEBI" id="CHEBI:30616"/>
    </ligand>
</feature>
<dbReference type="InterPro" id="IPR004365">
    <property type="entry name" value="NA-bd_OB_tRNA"/>
</dbReference>
<dbReference type="RefSeq" id="WP_186996870.1">
    <property type="nucleotide sequence ID" value="NZ_JACOQK010000001.1"/>
</dbReference>
<dbReference type="Gene3D" id="3.30.930.10">
    <property type="entry name" value="Bira Bifunctional Protein, Domain 2"/>
    <property type="match status" value="1"/>
</dbReference>
<dbReference type="CDD" id="cd00777">
    <property type="entry name" value="AspRS_core"/>
    <property type="match status" value="1"/>
</dbReference>
<dbReference type="InterPro" id="IPR047090">
    <property type="entry name" value="AspRS_core"/>
</dbReference>
<dbReference type="GO" id="GO:0004815">
    <property type="term" value="F:aspartate-tRNA ligase activity"/>
    <property type="evidence" value="ECO:0007669"/>
    <property type="project" value="UniProtKB-EC"/>
</dbReference>
<dbReference type="InterPro" id="IPR006195">
    <property type="entry name" value="aa-tRNA-synth_II"/>
</dbReference>
<dbReference type="Proteomes" id="UP000649151">
    <property type="component" value="Unassembled WGS sequence"/>
</dbReference>
<evidence type="ECO:0000256" key="3">
    <source>
        <dbReference type="ARBA" id="ARBA00022741"/>
    </source>
</evidence>
<feature type="binding site" evidence="7">
    <location>
        <position position="179"/>
    </location>
    <ligand>
        <name>L-aspartate</name>
        <dbReference type="ChEBI" id="CHEBI:29991"/>
    </ligand>
</feature>
<comment type="similarity">
    <text evidence="1 7">Belongs to the class-II aminoacyl-tRNA synthetase family. Type 1 subfamily.</text>
</comment>
<keyword evidence="4 7" id="KW-0067">ATP-binding</keyword>
<proteinExistence type="inferred from homology"/>
<dbReference type="InterPro" id="IPR045864">
    <property type="entry name" value="aa-tRNA-synth_II/BPL/LPL"/>
</dbReference>
<dbReference type="SUPFAM" id="SSF55681">
    <property type="entry name" value="Class II aaRS and biotin synthetases"/>
    <property type="match status" value="1"/>
</dbReference>
<keyword evidence="5 7" id="KW-0648">Protein biosynthesis</keyword>
<sequence>MDTMKGLKRTHYCVEVVNAAVGDEVVVCGFVQKRRNLGNLIFLDLRDRTGIVQLAFDDATDRAVFEKAAGCRSEFVVMAKGNIRERESKNKEIPTGDIEVFVSDLRVLSEAEVPPFEITDETKVNEELRLKYRYLDLRRSPMQHTLMMRHKIVKAARDYYDENGFIEIETPILIKSTPEGARDYLVPSRVHPGAFYALPQSPQLYKQLTMLAGFDRYMQIARCFRDEDLRADRQPEFTQIDLEMSFVDVDDVIAMNEGFMKYVFKRIMDIDIQTPFRRIPYEEAMNRYGSDKPDTRFGMELVDLSNLLQNTEFKVFAGALSTGSVRGINVKGGAEKLSRKEIDKLVEYVKTYRAKGLAYTRLNTEEGSSSYEKFLSEEEKTAIRQAMGAETGDVILIVADPSNSVVYDSLGALRCHLAEKLELIPENSFDLLWVTDFPLFEYDEEEDRYVAKHHPFTAVADEDVDKLLTDPAHCHAKAYDMVLNGCEVGGGSIRINNPELQKKMFQALGFSEEEAQERFGFLINAFQYGAPPHGGMAYGLDRLVMLMLNKPSIRDVIAFPKVQNASELMTQCPAEVDQKQLDELYIKTNLPQE</sequence>
<comment type="function">
    <text evidence="7">Catalyzes the attachment of L-aspartate to tRNA(Asp) in a two-step reaction: L-aspartate is first activated by ATP to form Asp-AMP and then transferred to the acceptor end of tRNA(Asp).</text>
</comment>
<dbReference type="InterPro" id="IPR029351">
    <property type="entry name" value="GAD_dom"/>
</dbReference>
<dbReference type="InterPro" id="IPR002312">
    <property type="entry name" value="Asp/Asn-tRNA-synth_IIb"/>
</dbReference>
<dbReference type="Pfam" id="PF00152">
    <property type="entry name" value="tRNA-synt_2"/>
    <property type="match status" value="1"/>
</dbReference>
<organism evidence="9 10">
    <name type="scientific">Clostridium facile</name>
    <dbReference type="NCBI Taxonomy" id="2763035"/>
    <lineage>
        <taxon>Bacteria</taxon>
        <taxon>Bacillati</taxon>
        <taxon>Bacillota</taxon>
        <taxon>Clostridia</taxon>
        <taxon>Eubacteriales</taxon>
        <taxon>Clostridiaceae</taxon>
        <taxon>Clostridium</taxon>
    </lineage>
</organism>
<keyword evidence="3 7" id="KW-0547">Nucleotide-binding</keyword>
<evidence type="ECO:0000313" key="9">
    <source>
        <dbReference type="EMBL" id="MBC5788273.1"/>
    </source>
</evidence>
<dbReference type="InterPro" id="IPR004524">
    <property type="entry name" value="Asp-tRNA-ligase_1"/>
</dbReference>
<keyword evidence="6 7" id="KW-0030">Aminoacyl-tRNA synthetase</keyword>
<dbReference type="PANTHER" id="PTHR22594">
    <property type="entry name" value="ASPARTYL/LYSYL-TRNA SYNTHETASE"/>
    <property type="match status" value="1"/>
</dbReference>
<dbReference type="InterPro" id="IPR004115">
    <property type="entry name" value="GAD-like_sf"/>
</dbReference>
<dbReference type="NCBIfam" id="NF001750">
    <property type="entry name" value="PRK00476.1"/>
    <property type="match status" value="1"/>
</dbReference>
<comment type="subunit">
    <text evidence="7">Homodimer.</text>
</comment>
<comment type="caution">
    <text evidence="7">Lacks conserved residue(s) required for the propagation of feature annotation.</text>
</comment>
<feature type="domain" description="Aminoacyl-transfer RNA synthetases class-II family profile" evidence="8">
    <location>
        <begin position="146"/>
        <end position="560"/>
    </location>
</feature>
<dbReference type="InterPro" id="IPR004364">
    <property type="entry name" value="Aa-tRNA-synt_II"/>
</dbReference>
<evidence type="ECO:0000256" key="6">
    <source>
        <dbReference type="ARBA" id="ARBA00023146"/>
    </source>
</evidence>
<dbReference type="HAMAP" id="MF_00044">
    <property type="entry name" value="Asp_tRNA_synth_type1"/>
    <property type="match status" value="1"/>
</dbReference>